<comment type="caution">
    <text evidence="1">The sequence shown here is derived from an EMBL/GenBank/DDBJ whole genome shotgun (WGS) entry which is preliminary data.</text>
</comment>
<reference evidence="1" key="1">
    <citation type="submission" date="2020-07" db="EMBL/GenBank/DDBJ databases">
        <title>Genome sequence and genetic diversity analysis of an under-domesticated orphan crop, white fonio (Digitaria exilis).</title>
        <authorList>
            <person name="Bennetzen J.L."/>
            <person name="Chen S."/>
            <person name="Ma X."/>
            <person name="Wang X."/>
            <person name="Yssel A.E.J."/>
            <person name="Chaluvadi S.R."/>
            <person name="Johnson M."/>
            <person name="Gangashetty P."/>
            <person name="Hamidou F."/>
            <person name="Sanogo M.D."/>
            <person name="Zwaenepoel A."/>
            <person name="Wallace J."/>
            <person name="Van De Peer Y."/>
            <person name="Van Deynze A."/>
        </authorList>
    </citation>
    <scope>NUCLEOTIDE SEQUENCE</scope>
    <source>
        <tissue evidence="1">Leaves</tissue>
    </source>
</reference>
<gene>
    <name evidence="1" type="ORF">HU200_004406</name>
</gene>
<sequence length="29" mass="3433">MHHMPQLLEKNQKRKVKLATLMQLQSSLT</sequence>
<keyword evidence="2" id="KW-1185">Reference proteome</keyword>
<evidence type="ECO:0000313" key="1">
    <source>
        <dbReference type="EMBL" id="KAF8775628.1"/>
    </source>
</evidence>
<proteinExistence type="predicted"/>
<dbReference type="Proteomes" id="UP000636709">
    <property type="component" value="Unassembled WGS sequence"/>
</dbReference>
<protein>
    <submittedName>
        <fullName evidence="1">Uncharacterized protein</fullName>
    </submittedName>
</protein>
<evidence type="ECO:0000313" key="2">
    <source>
        <dbReference type="Proteomes" id="UP000636709"/>
    </source>
</evidence>
<dbReference type="AlphaFoldDB" id="A0A835FVY0"/>
<accession>A0A835FVY0</accession>
<dbReference type="EMBL" id="JACEFO010000302">
    <property type="protein sequence ID" value="KAF8775628.1"/>
    <property type="molecule type" value="Genomic_DNA"/>
</dbReference>
<name>A0A835FVY0_9POAL</name>
<organism evidence="1 2">
    <name type="scientific">Digitaria exilis</name>
    <dbReference type="NCBI Taxonomy" id="1010633"/>
    <lineage>
        <taxon>Eukaryota</taxon>
        <taxon>Viridiplantae</taxon>
        <taxon>Streptophyta</taxon>
        <taxon>Embryophyta</taxon>
        <taxon>Tracheophyta</taxon>
        <taxon>Spermatophyta</taxon>
        <taxon>Magnoliopsida</taxon>
        <taxon>Liliopsida</taxon>
        <taxon>Poales</taxon>
        <taxon>Poaceae</taxon>
        <taxon>PACMAD clade</taxon>
        <taxon>Panicoideae</taxon>
        <taxon>Panicodae</taxon>
        <taxon>Paniceae</taxon>
        <taxon>Anthephorinae</taxon>
        <taxon>Digitaria</taxon>
    </lineage>
</organism>